<feature type="chain" id="PRO_5039679812" evidence="3">
    <location>
        <begin position="23"/>
        <end position="370"/>
    </location>
</feature>
<feature type="region of interest" description="Disordered" evidence="1">
    <location>
        <begin position="149"/>
        <end position="326"/>
    </location>
</feature>
<evidence type="ECO:0000256" key="3">
    <source>
        <dbReference type="SAM" id="SignalP"/>
    </source>
</evidence>
<name>A0A9D1XBK0_9FIRM</name>
<gene>
    <name evidence="4" type="ORF">H9734_00190</name>
</gene>
<feature type="transmembrane region" description="Helical" evidence="2">
    <location>
        <begin position="337"/>
        <end position="357"/>
    </location>
</feature>
<accession>A0A9D1XBK0</accession>
<protein>
    <submittedName>
        <fullName evidence="4">Uncharacterized protein</fullName>
    </submittedName>
</protein>
<keyword evidence="2" id="KW-0812">Transmembrane</keyword>
<reference evidence="4" key="1">
    <citation type="journal article" date="2021" name="PeerJ">
        <title>Extensive microbial diversity within the chicken gut microbiome revealed by metagenomics and culture.</title>
        <authorList>
            <person name="Gilroy R."/>
            <person name="Ravi A."/>
            <person name="Getino M."/>
            <person name="Pursley I."/>
            <person name="Horton D.L."/>
            <person name="Alikhan N.F."/>
            <person name="Baker D."/>
            <person name="Gharbi K."/>
            <person name="Hall N."/>
            <person name="Watson M."/>
            <person name="Adriaenssens E.M."/>
            <person name="Foster-Nyarko E."/>
            <person name="Jarju S."/>
            <person name="Secka A."/>
            <person name="Antonio M."/>
            <person name="Oren A."/>
            <person name="Chaudhuri R.R."/>
            <person name="La Ragione R."/>
            <person name="Hildebrand F."/>
            <person name="Pallen M.J."/>
        </authorList>
    </citation>
    <scope>NUCLEOTIDE SEQUENCE</scope>
    <source>
        <strain evidence="4">CHK183-1962</strain>
    </source>
</reference>
<evidence type="ECO:0000256" key="2">
    <source>
        <dbReference type="SAM" id="Phobius"/>
    </source>
</evidence>
<feature type="compositionally biased region" description="Polar residues" evidence="1">
    <location>
        <begin position="215"/>
        <end position="230"/>
    </location>
</feature>
<keyword evidence="3" id="KW-0732">Signal</keyword>
<sequence length="370" mass="39089">MKRSRQFFFLFLLIFSVCVSTAAPRSAYAEETPSGDNTDGGSISLDIIHYQAQSLTLQLNSDHLSYQDVTLNCEDPATGKPITISLLASPGTSEYTLYDLETPVEELTGTLNISMITEPGYQLDPDNTFFTVNGQTYGNGSVVTIHTPSTSVNSSVSCQEQEAASPETSGETESPAQPQDPETSGTTDGTETPAQPQDAETSGETSVQPDPAAEPQTSAETGTPAQSEVSAQAAPSEDAQTSTPSESTSAGTRTAADTAVLQTEPVENAVPEVLTTTPITEDAPATDVGSTVAQADTPPVTADPESAAAPILSSSARTTEENTGLHTSDVVRRCRQVAQVFFVAILILFLVKLISILKRETKKHRYHHAS</sequence>
<dbReference type="AlphaFoldDB" id="A0A9D1XBK0"/>
<proteinExistence type="predicted"/>
<feature type="signal peptide" evidence="3">
    <location>
        <begin position="1"/>
        <end position="22"/>
    </location>
</feature>
<reference evidence="4" key="2">
    <citation type="submission" date="2021-04" db="EMBL/GenBank/DDBJ databases">
        <authorList>
            <person name="Gilroy R."/>
        </authorList>
    </citation>
    <scope>NUCLEOTIDE SEQUENCE</scope>
    <source>
        <strain evidence="4">CHK183-1962</strain>
    </source>
</reference>
<evidence type="ECO:0000313" key="5">
    <source>
        <dbReference type="Proteomes" id="UP000886890"/>
    </source>
</evidence>
<evidence type="ECO:0000256" key="1">
    <source>
        <dbReference type="SAM" id="MobiDB-lite"/>
    </source>
</evidence>
<keyword evidence="2" id="KW-0472">Membrane</keyword>
<organism evidence="4 5">
    <name type="scientific">Candidatus Fusicatenibacter merdavium</name>
    <dbReference type="NCBI Taxonomy" id="2838600"/>
    <lineage>
        <taxon>Bacteria</taxon>
        <taxon>Bacillati</taxon>
        <taxon>Bacillota</taxon>
        <taxon>Clostridia</taxon>
        <taxon>Lachnospirales</taxon>
        <taxon>Lachnospiraceae</taxon>
        <taxon>Fusicatenibacter</taxon>
    </lineage>
</organism>
<evidence type="ECO:0000313" key="4">
    <source>
        <dbReference type="EMBL" id="HIX76012.1"/>
    </source>
</evidence>
<dbReference type="EMBL" id="DXEK01000003">
    <property type="protein sequence ID" value="HIX76012.1"/>
    <property type="molecule type" value="Genomic_DNA"/>
</dbReference>
<feature type="compositionally biased region" description="Polar residues" evidence="1">
    <location>
        <begin position="312"/>
        <end position="326"/>
    </location>
</feature>
<dbReference type="Proteomes" id="UP000886890">
    <property type="component" value="Unassembled WGS sequence"/>
</dbReference>
<keyword evidence="2" id="KW-1133">Transmembrane helix</keyword>
<feature type="compositionally biased region" description="Polar residues" evidence="1">
    <location>
        <begin position="238"/>
        <end position="252"/>
    </location>
</feature>
<comment type="caution">
    <text evidence="4">The sequence shown here is derived from an EMBL/GenBank/DDBJ whole genome shotgun (WGS) entry which is preliminary data.</text>
</comment>
<feature type="compositionally biased region" description="Polar residues" evidence="1">
    <location>
        <begin position="149"/>
        <end position="208"/>
    </location>
</feature>